<name>A0A6P2CCS3_9NOCA</name>
<dbReference type="RefSeq" id="WP_010837224.1">
    <property type="nucleotide sequence ID" value="NZ_QRCM01000001.1"/>
</dbReference>
<dbReference type="InterPro" id="IPR050109">
    <property type="entry name" value="HTH-type_TetR-like_transc_reg"/>
</dbReference>
<dbReference type="PRINTS" id="PR00455">
    <property type="entry name" value="HTHTETR"/>
</dbReference>
<evidence type="ECO:0000256" key="1">
    <source>
        <dbReference type="ARBA" id="ARBA00023125"/>
    </source>
</evidence>
<dbReference type="PANTHER" id="PTHR30055:SF242">
    <property type="entry name" value="HTH-TYPE TRANSCRIPTIONAL REPRESSOR KSTR"/>
    <property type="match status" value="1"/>
</dbReference>
<dbReference type="PROSITE" id="PS50977">
    <property type="entry name" value="HTH_TETR_2"/>
    <property type="match status" value="1"/>
</dbReference>
<proteinExistence type="predicted"/>
<sequence>MPRIAAARDAAEPSSDEQHARHQRMLVAAATLAGQKEFARVQMHDVARMSGVAIGTLYRYFPSKTHLFVAVTLDQVESLHAALTRNPGRRTSPSEAVYTVLVKATRALLSNHALSTAMIGSTSTANALLVPDATRVDERFRQILLDVAGVENPTAGEATSLRLLVHLWFGIVQSCLNGRVSAAEAQEDIRRGCELLLVGFPDR</sequence>
<dbReference type="Pfam" id="PF00440">
    <property type="entry name" value="TetR_N"/>
    <property type="match status" value="1"/>
</dbReference>
<dbReference type="Pfam" id="PF17925">
    <property type="entry name" value="TetR_C_20"/>
    <property type="match status" value="1"/>
</dbReference>
<protein>
    <submittedName>
        <fullName evidence="4">TetR/AcrR family transcriptional regulator</fullName>
    </submittedName>
</protein>
<keyword evidence="1 2" id="KW-0238">DNA-binding</keyword>
<dbReference type="GO" id="GO:0000976">
    <property type="term" value="F:transcription cis-regulatory region binding"/>
    <property type="evidence" value="ECO:0007669"/>
    <property type="project" value="TreeGrafter"/>
</dbReference>
<dbReference type="Gene3D" id="1.10.357.10">
    <property type="entry name" value="Tetracycline Repressor, domain 2"/>
    <property type="match status" value="1"/>
</dbReference>
<dbReference type="InterPro" id="IPR001647">
    <property type="entry name" value="HTH_TetR"/>
</dbReference>
<dbReference type="InterPro" id="IPR041642">
    <property type="entry name" value="KstR_C"/>
</dbReference>
<evidence type="ECO:0000313" key="4">
    <source>
        <dbReference type="EMBL" id="TXG90355.1"/>
    </source>
</evidence>
<dbReference type="PANTHER" id="PTHR30055">
    <property type="entry name" value="HTH-TYPE TRANSCRIPTIONAL REGULATOR RUTR"/>
    <property type="match status" value="1"/>
</dbReference>
<gene>
    <name evidence="4" type="ORF">DW322_09110</name>
</gene>
<comment type="caution">
    <text evidence="4">The sequence shown here is derived from an EMBL/GenBank/DDBJ whole genome shotgun (WGS) entry which is preliminary data.</text>
</comment>
<reference evidence="4 5" key="1">
    <citation type="submission" date="2018-07" db="EMBL/GenBank/DDBJ databases">
        <title>Genome sequence of Rhodococcus rhodnii ATCC 35071 from Rhodnius prolixus.</title>
        <authorList>
            <person name="Patel V."/>
            <person name="Vogel K.J."/>
        </authorList>
    </citation>
    <scope>NUCLEOTIDE SEQUENCE [LARGE SCALE GENOMIC DNA]</scope>
    <source>
        <strain evidence="4 5">ATCC 35071</strain>
    </source>
</reference>
<dbReference type="GO" id="GO:0003700">
    <property type="term" value="F:DNA-binding transcription factor activity"/>
    <property type="evidence" value="ECO:0007669"/>
    <property type="project" value="TreeGrafter"/>
</dbReference>
<evidence type="ECO:0000313" key="5">
    <source>
        <dbReference type="Proteomes" id="UP000471120"/>
    </source>
</evidence>
<dbReference type="EMBL" id="QRCM01000001">
    <property type="protein sequence ID" value="TXG90355.1"/>
    <property type="molecule type" value="Genomic_DNA"/>
</dbReference>
<evidence type="ECO:0000256" key="2">
    <source>
        <dbReference type="PROSITE-ProRule" id="PRU00335"/>
    </source>
</evidence>
<accession>A0A6P2CCS3</accession>
<organism evidence="4 5">
    <name type="scientific">Rhodococcus rhodnii</name>
    <dbReference type="NCBI Taxonomy" id="38312"/>
    <lineage>
        <taxon>Bacteria</taxon>
        <taxon>Bacillati</taxon>
        <taxon>Actinomycetota</taxon>
        <taxon>Actinomycetes</taxon>
        <taxon>Mycobacteriales</taxon>
        <taxon>Nocardiaceae</taxon>
        <taxon>Rhodococcus</taxon>
    </lineage>
</organism>
<evidence type="ECO:0000259" key="3">
    <source>
        <dbReference type="PROSITE" id="PS50977"/>
    </source>
</evidence>
<dbReference type="InterPro" id="IPR009057">
    <property type="entry name" value="Homeodomain-like_sf"/>
</dbReference>
<dbReference type="Proteomes" id="UP000471120">
    <property type="component" value="Unassembled WGS sequence"/>
</dbReference>
<dbReference type="AlphaFoldDB" id="A0A6P2CCS3"/>
<feature type="domain" description="HTH tetR-type" evidence="3">
    <location>
        <begin position="19"/>
        <end position="79"/>
    </location>
</feature>
<feature type="DNA-binding region" description="H-T-H motif" evidence="2">
    <location>
        <begin position="42"/>
        <end position="61"/>
    </location>
</feature>
<dbReference type="SUPFAM" id="SSF46689">
    <property type="entry name" value="Homeodomain-like"/>
    <property type="match status" value="1"/>
</dbReference>